<dbReference type="Pfam" id="PF00145">
    <property type="entry name" value="DNA_methylase"/>
    <property type="match status" value="1"/>
</dbReference>
<evidence type="ECO:0000313" key="7">
    <source>
        <dbReference type="EMBL" id="SHK12638.1"/>
    </source>
</evidence>
<dbReference type="GO" id="GO:0009307">
    <property type="term" value="P:DNA restriction-modification system"/>
    <property type="evidence" value="ECO:0007669"/>
    <property type="project" value="UniProtKB-KW"/>
</dbReference>
<sequence>MAQKKAATTEAKIQEFHLFAGIGGGIYGGELLGHECCAGVEISDFCQKVLKQRQKDGWMNPFEIYGDLRALNGKEFKGKFDVLCGGFPCQAFSTAAHGKNIAEKNLWDEMLRFAKESDAPVVFGENVVLRAISKAKEDLESIGYKVQFCRLSCSNLGADHQRNRFWLLAVKNQKVFEKIKDHIISLPKFKGSYWSKNPDDLGVDVPIANRREQLKGVGNAQSPFVAASAFRILVNRHIENGTYTEDVSEKEISQVFEKQNTWIRKTYGEEMGLVHTPTTMANYSAPSMMKHQGCRNFKEVFGKPAPKNAEYLMGFPLGASSPEPQKKENLKKWGA</sequence>
<dbReference type="Gene3D" id="3.40.50.150">
    <property type="entry name" value="Vaccinia Virus protein VP39"/>
    <property type="match status" value="1"/>
</dbReference>
<dbReference type="PANTHER" id="PTHR46098:SF1">
    <property type="entry name" value="TRNA (CYTOSINE(38)-C(5))-METHYLTRANSFERASE"/>
    <property type="match status" value="1"/>
</dbReference>
<evidence type="ECO:0000313" key="8">
    <source>
        <dbReference type="Proteomes" id="UP000184275"/>
    </source>
</evidence>
<dbReference type="Proteomes" id="UP000184275">
    <property type="component" value="Unassembled WGS sequence"/>
</dbReference>
<dbReference type="EC" id="2.1.1.37" evidence="1"/>
<dbReference type="SUPFAM" id="SSF53335">
    <property type="entry name" value="S-adenosyl-L-methionine-dependent methyltransferases"/>
    <property type="match status" value="1"/>
</dbReference>
<evidence type="ECO:0000256" key="4">
    <source>
        <dbReference type="ARBA" id="ARBA00022691"/>
    </source>
</evidence>
<accession>A0A1M6PXI5</accession>
<reference evidence="8" key="1">
    <citation type="submission" date="2016-11" db="EMBL/GenBank/DDBJ databases">
        <authorList>
            <person name="Varghese N."/>
            <person name="Submissions S."/>
        </authorList>
    </citation>
    <scope>NUCLEOTIDE SEQUENCE [LARGE SCALE GENOMIC DNA]</scope>
    <source>
        <strain evidence="8">UWOS</strain>
    </source>
</reference>
<dbReference type="InterPro" id="IPR018117">
    <property type="entry name" value="C5_DNA_meth_AS"/>
</dbReference>
<proteinExistence type="predicted"/>
<keyword evidence="2 7" id="KW-0489">Methyltransferase</keyword>
<keyword evidence="5" id="KW-0680">Restriction system</keyword>
<evidence type="ECO:0000256" key="5">
    <source>
        <dbReference type="ARBA" id="ARBA00022747"/>
    </source>
</evidence>
<dbReference type="InterPro" id="IPR001525">
    <property type="entry name" value="C5_MeTfrase"/>
</dbReference>
<dbReference type="InterPro" id="IPR050750">
    <property type="entry name" value="C5-MTase"/>
</dbReference>
<gene>
    <name evidence="7" type="ORF">SAMN05720469_101162</name>
</gene>
<evidence type="ECO:0000256" key="6">
    <source>
        <dbReference type="ARBA" id="ARBA00047422"/>
    </source>
</evidence>
<comment type="catalytic activity">
    <reaction evidence="6">
        <text>a 2'-deoxycytidine in DNA + S-adenosyl-L-methionine = a 5-methyl-2'-deoxycytidine in DNA + S-adenosyl-L-homocysteine + H(+)</text>
        <dbReference type="Rhea" id="RHEA:13681"/>
        <dbReference type="Rhea" id="RHEA-COMP:11369"/>
        <dbReference type="Rhea" id="RHEA-COMP:11370"/>
        <dbReference type="ChEBI" id="CHEBI:15378"/>
        <dbReference type="ChEBI" id="CHEBI:57856"/>
        <dbReference type="ChEBI" id="CHEBI:59789"/>
        <dbReference type="ChEBI" id="CHEBI:85452"/>
        <dbReference type="ChEBI" id="CHEBI:85454"/>
        <dbReference type="EC" id="2.1.1.37"/>
    </reaction>
</comment>
<evidence type="ECO:0000256" key="2">
    <source>
        <dbReference type="ARBA" id="ARBA00022603"/>
    </source>
</evidence>
<dbReference type="GO" id="GO:0003886">
    <property type="term" value="F:DNA (cytosine-5-)-methyltransferase activity"/>
    <property type="evidence" value="ECO:0007669"/>
    <property type="project" value="UniProtKB-EC"/>
</dbReference>
<evidence type="ECO:0000256" key="1">
    <source>
        <dbReference type="ARBA" id="ARBA00011975"/>
    </source>
</evidence>
<dbReference type="PANTHER" id="PTHR46098">
    <property type="entry name" value="TRNA (CYTOSINE(38)-C(5))-METHYLTRANSFERASE"/>
    <property type="match status" value="1"/>
</dbReference>
<organism evidence="7 8">
    <name type="scientific">Fibrobacter intestinalis</name>
    <dbReference type="NCBI Taxonomy" id="28122"/>
    <lineage>
        <taxon>Bacteria</taxon>
        <taxon>Pseudomonadati</taxon>
        <taxon>Fibrobacterota</taxon>
        <taxon>Fibrobacteria</taxon>
        <taxon>Fibrobacterales</taxon>
        <taxon>Fibrobacteraceae</taxon>
        <taxon>Fibrobacter</taxon>
    </lineage>
</organism>
<keyword evidence="4" id="KW-0949">S-adenosyl-L-methionine</keyword>
<name>A0A1M6PXI5_9BACT</name>
<evidence type="ECO:0000256" key="3">
    <source>
        <dbReference type="ARBA" id="ARBA00022679"/>
    </source>
</evidence>
<protein>
    <recommendedName>
        <fullName evidence="1">DNA (cytosine-5-)-methyltransferase</fullName>
        <ecNumber evidence="1">2.1.1.37</ecNumber>
    </recommendedName>
</protein>
<dbReference type="EMBL" id="FRAW01000001">
    <property type="protein sequence ID" value="SHK12638.1"/>
    <property type="molecule type" value="Genomic_DNA"/>
</dbReference>
<keyword evidence="3" id="KW-0808">Transferase</keyword>
<dbReference type="AlphaFoldDB" id="A0A1M6PXI5"/>
<dbReference type="InterPro" id="IPR029063">
    <property type="entry name" value="SAM-dependent_MTases_sf"/>
</dbReference>
<keyword evidence="8" id="KW-1185">Reference proteome</keyword>
<dbReference type="PROSITE" id="PS00094">
    <property type="entry name" value="C5_MTASE_1"/>
    <property type="match status" value="1"/>
</dbReference>
<dbReference type="GO" id="GO:0032259">
    <property type="term" value="P:methylation"/>
    <property type="evidence" value="ECO:0007669"/>
    <property type="project" value="UniProtKB-KW"/>
</dbReference>